<comment type="caution">
    <text evidence="8">The sequence shown here is derived from an EMBL/GenBank/DDBJ whole genome shotgun (WGS) entry which is preliminary data.</text>
</comment>
<comment type="cofactor">
    <cofactor evidence="1">
        <name>pyridoxal 5'-phosphate</name>
        <dbReference type="ChEBI" id="CHEBI:597326"/>
    </cofactor>
</comment>
<organism evidence="8 9">
    <name type="scientific">Culex pipiens pipiens</name>
    <name type="common">Northern house mosquito</name>
    <dbReference type="NCBI Taxonomy" id="38569"/>
    <lineage>
        <taxon>Eukaryota</taxon>
        <taxon>Metazoa</taxon>
        <taxon>Ecdysozoa</taxon>
        <taxon>Arthropoda</taxon>
        <taxon>Hexapoda</taxon>
        <taxon>Insecta</taxon>
        <taxon>Pterygota</taxon>
        <taxon>Neoptera</taxon>
        <taxon>Endopterygota</taxon>
        <taxon>Diptera</taxon>
        <taxon>Nematocera</taxon>
        <taxon>Culicoidea</taxon>
        <taxon>Culicidae</taxon>
        <taxon>Culicinae</taxon>
        <taxon>Culicini</taxon>
        <taxon>Culex</taxon>
        <taxon>Culex</taxon>
    </lineage>
</organism>
<evidence type="ECO:0000313" key="8">
    <source>
        <dbReference type="EMBL" id="KAL1401372.1"/>
    </source>
</evidence>
<dbReference type="InterPro" id="IPR000183">
    <property type="entry name" value="Orn/DAP/Arg_de-COase"/>
</dbReference>
<sequence>MDHLLAELKNRLEIVPDSVTSKHLVDRLVALGPQEEPLHLIELDNLIKQHYAWLRHLPRVNPFYAIKSNDEPSIVATSVLLGIGYDCASKSELERVLAHGVNSEKIIFAQPAKTIDALKFARESKVRTVFDSEFELKKIQQYYPEAEYYCAATTTNVVSIHGKKILYNAEDPTQIEHIYYYLNDGISGTFYGVRSDNDPVNPIAWKEIKNSQPRYKTTFFGPTCDNGDRFGTGIELPELNICDSLAFPNHGAYTRVYATTFNGFCLPKAVVFIRQSSW</sequence>
<evidence type="ECO:0000256" key="1">
    <source>
        <dbReference type="ARBA" id="ARBA00001933"/>
    </source>
</evidence>
<dbReference type="Pfam" id="PF00278">
    <property type="entry name" value="Orn_DAP_Arg_deC"/>
    <property type="match status" value="1"/>
</dbReference>
<accession>A0ABD1DP90</accession>
<keyword evidence="9" id="KW-1185">Reference proteome</keyword>
<evidence type="ECO:0008006" key="10">
    <source>
        <dbReference type="Google" id="ProtNLM"/>
    </source>
</evidence>
<dbReference type="InterPro" id="IPR022643">
    <property type="entry name" value="De-COase2_C"/>
</dbReference>
<proteinExistence type="inferred from homology"/>
<evidence type="ECO:0000313" key="9">
    <source>
        <dbReference type="Proteomes" id="UP001562425"/>
    </source>
</evidence>
<dbReference type="Gene3D" id="3.20.20.10">
    <property type="entry name" value="Alanine racemase"/>
    <property type="match status" value="1"/>
</dbReference>
<name>A0ABD1DP90_CULPP</name>
<dbReference type="Gene3D" id="2.40.37.10">
    <property type="entry name" value="Lyase, Ornithine Decarboxylase, Chain A, domain 1"/>
    <property type="match status" value="1"/>
</dbReference>
<evidence type="ECO:0000259" key="6">
    <source>
        <dbReference type="Pfam" id="PF00278"/>
    </source>
</evidence>
<dbReference type="SUPFAM" id="SSF50621">
    <property type="entry name" value="Alanine racemase C-terminal domain-like"/>
    <property type="match status" value="1"/>
</dbReference>
<dbReference type="PANTHER" id="PTHR11482:SF6">
    <property type="entry name" value="ORNITHINE DECARBOXYLASE 1-RELATED"/>
    <property type="match status" value="1"/>
</dbReference>
<dbReference type="SUPFAM" id="SSF51419">
    <property type="entry name" value="PLP-binding barrel"/>
    <property type="match status" value="1"/>
</dbReference>
<dbReference type="PANTHER" id="PTHR11482">
    <property type="entry name" value="ARGININE/DIAMINOPIMELATE/ORNITHINE DECARBOXYLASE"/>
    <property type="match status" value="1"/>
</dbReference>
<comment type="similarity">
    <text evidence="2 5">Belongs to the Orn/Lys/Arg decarboxylase class-II family.</text>
</comment>
<evidence type="ECO:0000256" key="4">
    <source>
        <dbReference type="ARBA" id="ARBA00023239"/>
    </source>
</evidence>
<dbReference type="PRINTS" id="PR01179">
    <property type="entry name" value="ODADCRBXLASE"/>
</dbReference>
<dbReference type="GO" id="GO:0016829">
    <property type="term" value="F:lyase activity"/>
    <property type="evidence" value="ECO:0007669"/>
    <property type="project" value="UniProtKB-KW"/>
</dbReference>
<keyword evidence="4" id="KW-0456">Lyase</keyword>
<dbReference type="Proteomes" id="UP001562425">
    <property type="component" value="Unassembled WGS sequence"/>
</dbReference>
<dbReference type="PRINTS" id="PR01182">
    <property type="entry name" value="ORNDCRBXLASE"/>
</dbReference>
<evidence type="ECO:0000256" key="2">
    <source>
        <dbReference type="ARBA" id="ARBA00008872"/>
    </source>
</evidence>
<dbReference type="InterPro" id="IPR029066">
    <property type="entry name" value="PLP-binding_barrel"/>
</dbReference>
<dbReference type="AlphaFoldDB" id="A0ABD1DP90"/>
<evidence type="ECO:0000256" key="5">
    <source>
        <dbReference type="RuleBase" id="RU003737"/>
    </source>
</evidence>
<evidence type="ECO:0000259" key="7">
    <source>
        <dbReference type="Pfam" id="PF02784"/>
    </source>
</evidence>
<feature type="domain" description="Orn/DAP/Arg decarboxylase 2 N-terminal" evidence="7">
    <location>
        <begin position="44"/>
        <end position="148"/>
    </location>
</feature>
<dbReference type="InterPro" id="IPR002433">
    <property type="entry name" value="Orn_de-COase"/>
</dbReference>
<reference evidence="8 9" key="1">
    <citation type="submission" date="2024-05" db="EMBL/GenBank/DDBJ databases">
        <title>Culex pipiens pipiens assembly and annotation.</title>
        <authorList>
            <person name="Alout H."/>
            <person name="Durand T."/>
        </authorList>
    </citation>
    <scope>NUCLEOTIDE SEQUENCE [LARGE SCALE GENOMIC DNA]</scope>
    <source>
        <strain evidence="8">HA-2024</strain>
        <tissue evidence="8">Whole body</tissue>
    </source>
</reference>
<dbReference type="InterPro" id="IPR022644">
    <property type="entry name" value="De-COase2_N"/>
</dbReference>
<dbReference type="InterPro" id="IPR009006">
    <property type="entry name" value="Ala_racemase/Decarboxylase_C"/>
</dbReference>
<evidence type="ECO:0000256" key="3">
    <source>
        <dbReference type="ARBA" id="ARBA00022898"/>
    </source>
</evidence>
<keyword evidence="3" id="KW-0663">Pyridoxal phosphate</keyword>
<protein>
    <recommendedName>
        <fullName evidence="10">Ornithine decarboxylase</fullName>
    </recommendedName>
</protein>
<feature type="domain" description="Orn/DAP/Arg decarboxylase 2 C-terminal" evidence="6">
    <location>
        <begin position="157"/>
        <end position="251"/>
    </location>
</feature>
<gene>
    <name evidence="8" type="ORF">pipiens_006651</name>
</gene>
<dbReference type="EMBL" id="JBEHCU010004960">
    <property type="protein sequence ID" value="KAL1401372.1"/>
    <property type="molecule type" value="Genomic_DNA"/>
</dbReference>
<dbReference type="Pfam" id="PF02784">
    <property type="entry name" value="Orn_Arg_deC_N"/>
    <property type="match status" value="1"/>
</dbReference>